<feature type="signal peptide" evidence="1">
    <location>
        <begin position="1"/>
        <end position="20"/>
    </location>
</feature>
<dbReference type="EMBL" id="AAMLZP010000004">
    <property type="protein sequence ID" value="EDI7462132.1"/>
    <property type="molecule type" value="Genomic_DNA"/>
</dbReference>
<evidence type="ECO:0008006" key="3">
    <source>
        <dbReference type="Google" id="ProtNLM"/>
    </source>
</evidence>
<name>A0A639BPS4_SALET</name>
<organism evidence="2">
    <name type="scientific">Salmonella enterica subsp. enterica serovar Mbandaka</name>
    <dbReference type="NCBI Taxonomy" id="192954"/>
    <lineage>
        <taxon>Bacteria</taxon>
        <taxon>Pseudomonadati</taxon>
        <taxon>Pseudomonadota</taxon>
        <taxon>Gammaproteobacteria</taxon>
        <taxon>Enterobacterales</taxon>
        <taxon>Enterobacteriaceae</taxon>
        <taxon>Salmonella</taxon>
    </lineage>
</organism>
<reference evidence="2" key="1">
    <citation type="submission" date="2018-07" db="EMBL/GenBank/DDBJ databases">
        <authorList>
            <person name="Ashton P.M."/>
            <person name="Dallman T."/>
            <person name="Nair S."/>
            <person name="De Pinna E."/>
            <person name="Peters T."/>
            <person name="Grant K."/>
        </authorList>
    </citation>
    <scope>NUCLEOTIDE SEQUENCE</scope>
    <source>
        <strain evidence="2">167025</strain>
    </source>
</reference>
<sequence>MKKAILAVATASMLSLAGCAANPDRVDGVMFTIEKASDGEPLCRFVYDPAKVTQANWEEVGQRLRSAYGSKLEQCTRFENVEAKE</sequence>
<dbReference type="PROSITE" id="PS51257">
    <property type="entry name" value="PROKAR_LIPOPROTEIN"/>
    <property type="match status" value="1"/>
</dbReference>
<protein>
    <recommendedName>
        <fullName evidence="3">Lipoprotein</fullName>
    </recommendedName>
</protein>
<proteinExistence type="predicted"/>
<keyword evidence="1" id="KW-0732">Signal</keyword>
<feature type="chain" id="PRO_5030147041" description="Lipoprotein" evidence="1">
    <location>
        <begin position="21"/>
        <end position="85"/>
    </location>
</feature>
<gene>
    <name evidence="2" type="ORF">CGA83_03675</name>
</gene>
<accession>A0A639BPS4</accession>
<evidence type="ECO:0000313" key="2">
    <source>
        <dbReference type="EMBL" id="EDI7462132.1"/>
    </source>
</evidence>
<dbReference type="AlphaFoldDB" id="A0A639BPS4"/>
<evidence type="ECO:0000256" key="1">
    <source>
        <dbReference type="SAM" id="SignalP"/>
    </source>
</evidence>
<comment type="caution">
    <text evidence="2">The sequence shown here is derived from an EMBL/GenBank/DDBJ whole genome shotgun (WGS) entry which is preliminary data.</text>
</comment>